<dbReference type="Proteomes" id="UP001275084">
    <property type="component" value="Unassembled WGS sequence"/>
</dbReference>
<name>A0AAJ0MFK5_9PEZI</name>
<evidence type="ECO:0000313" key="2">
    <source>
        <dbReference type="Proteomes" id="UP001275084"/>
    </source>
</evidence>
<gene>
    <name evidence="1" type="ORF">B0T25DRAFT_603461</name>
</gene>
<reference evidence="1" key="1">
    <citation type="journal article" date="2023" name="Mol. Phylogenet. Evol.">
        <title>Genome-scale phylogeny and comparative genomics of the fungal order Sordariales.</title>
        <authorList>
            <person name="Hensen N."/>
            <person name="Bonometti L."/>
            <person name="Westerberg I."/>
            <person name="Brannstrom I.O."/>
            <person name="Guillou S."/>
            <person name="Cros-Aarteil S."/>
            <person name="Calhoun S."/>
            <person name="Haridas S."/>
            <person name="Kuo A."/>
            <person name="Mondo S."/>
            <person name="Pangilinan J."/>
            <person name="Riley R."/>
            <person name="LaButti K."/>
            <person name="Andreopoulos B."/>
            <person name="Lipzen A."/>
            <person name="Chen C."/>
            <person name="Yan M."/>
            <person name="Daum C."/>
            <person name="Ng V."/>
            <person name="Clum A."/>
            <person name="Steindorff A."/>
            <person name="Ohm R.A."/>
            <person name="Martin F."/>
            <person name="Silar P."/>
            <person name="Natvig D.O."/>
            <person name="Lalanne C."/>
            <person name="Gautier V."/>
            <person name="Ament-Velasquez S.L."/>
            <person name="Kruys A."/>
            <person name="Hutchinson M.I."/>
            <person name="Powell A.J."/>
            <person name="Barry K."/>
            <person name="Miller A.N."/>
            <person name="Grigoriev I.V."/>
            <person name="Debuchy R."/>
            <person name="Gladieux P."/>
            <person name="Hiltunen Thoren M."/>
            <person name="Johannesson H."/>
        </authorList>
    </citation>
    <scope>NUCLEOTIDE SEQUENCE</scope>
    <source>
        <strain evidence="1">CBS 955.72</strain>
    </source>
</reference>
<evidence type="ECO:0008006" key="3">
    <source>
        <dbReference type="Google" id="ProtNLM"/>
    </source>
</evidence>
<sequence>MAARIVDFKAGRTTELRLATKKASFQQKFAVESEHNIGKPHICNVRKECGWWSKKHDGHVSPDSPPWVENSTLLKSYSLLHADVGAAADHRKRRYVIRSRAEENQFLLSCFELGTFVSWLDGLSAAINIAAPIDERDFPRDQTVPRIVRIRWLRGERPQHDEVKPNMLSRSA</sequence>
<proteinExistence type="predicted"/>
<organism evidence="1 2">
    <name type="scientific">Lasiosphaeria hispida</name>
    <dbReference type="NCBI Taxonomy" id="260671"/>
    <lineage>
        <taxon>Eukaryota</taxon>
        <taxon>Fungi</taxon>
        <taxon>Dikarya</taxon>
        <taxon>Ascomycota</taxon>
        <taxon>Pezizomycotina</taxon>
        <taxon>Sordariomycetes</taxon>
        <taxon>Sordariomycetidae</taxon>
        <taxon>Sordariales</taxon>
        <taxon>Lasiosphaeriaceae</taxon>
        <taxon>Lasiosphaeria</taxon>
    </lineage>
</organism>
<keyword evidence="2" id="KW-1185">Reference proteome</keyword>
<dbReference type="Gene3D" id="2.30.29.30">
    <property type="entry name" value="Pleckstrin-homology domain (PH domain)/Phosphotyrosine-binding domain (PTB)"/>
    <property type="match status" value="1"/>
</dbReference>
<comment type="caution">
    <text evidence="1">The sequence shown here is derived from an EMBL/GenBank/DDBJ whole genome shotgun (WGS) entry which is preliminary data.</text>
</comment>
<dbReference type="PANTHER" id="PTHR37283">
    <property type="entry name" value="PH DOMAIN-CONTAINING PROTEIN YHR131C"/>
    <property type="match status" value="1"/>
</dbReference>
<dbReference type="EMBL" id="JAUIQD010000003">
    <property type="protein sequence ID" value="KAK3356834.1"/>
    <property type="molecule type" value="Genomic_DNA"/>
</dbReference>
<accession>A0AAJ0MFK5</accession>
<dbReference type="PANTHER" id="PTHR37283:SF1">
    <property type="entry name" value="PH DOMAIN-CONTAINING PROTEIN YHR131C"/>
    <property type="match status" value="1"/>
</dbReference>
<dbReference type="InterPro" id="IPR011993">
    <property type="entry name" value="PH-like_dom_sf"/>
</dbReference>
<protein>
    <recommendedName>
        <fullName evidence="3">PH domain-containing protein</fullName>
    </recommendedName>
</protein>
<dbReference type="AlphaFoldDB" id="A0AAJ0MFK5"/>
<reference evidence="1" key="2">
    <citation type="submission" date="2023-06" db="EMBL/GenBank/DDBJ databases">
        <authorList>
            <consortium name="Lawrence Berkeley National Laboratory"/>
            <person name="Haridas S."/>
            <person name="Hensen N."/>
            <person name="Bonometti L."/>
            <person name="Westerberg I."/>
            <person name="Brannstrom I.O."/>
            <person name="Guillou S."/>
            <person name="Cros-Aarteil S."/>
            <person name="Calhoun S."/>
            <person name="Kuo A."/>
            <person name="Mondo S."/>
            <person name="Pangilinan J."/>
            <person name="Riley R."/>
            <person name="Labutti K."/>
            <person name="Andreopoulos B."/>
            <person name="Lipzen A."/>
            <person name="Chen C."/>
            <person name="Yanf M."/>
            <person name="Daum C."/>
            <person name="Ng V."/>
            <person name="Clum A."/>
            <person name="Steindorff A."/>
            <person name="Ohm R."/>
            <person name="Martin F."/>
            <person name="Silar P."/>
            <person name="Natvig D."/>
            <person name="Lalanne C."/>
            <person name="Gautier V."/>
            <person name="Ament-Velasquez S.L."/>
            <person name="Kruys A."/>
            <person name="Hutchinson M.I."/>
            <person name="Powell A.J."/>
            <person name="Barry K."/>
            <person name="Miller A.N."/>
            <person name="Grigoriev I.V."/>
            <person name="Debuchy R."/>
            <person name="Gladieux P."/>
            <person name="Thoren M.H."/>
            <person name="Johannesson H."/>
        </authorList>
    </citation>
    <scope>NUCLEOTIDE SEQUENCE</scope>
    <source>
        <strain evidence="1">CBS 955.72</strain>
    </source>
</reference>
<evidence type="ECO:0000313" key="1">
    <source>
        <dbReference type="EMBL" id="KAK3356834.1"/>
    </source>
</evidence>